<keyword evidence="1" id="KW-1133">Transmembrane helix</keyword>
<protein>
    <submittedName>
        <fullName evidence="2">Uncharacterized protein</fullName>
    </submittedName>
</protein>
<proteinExistence type="predicted"/>
<accession>A0A0M7B6D5</accession>
<keyword evidence="3" id="KW-1185">Reference proteome</keyword>
<name>A0A0M7B6D5_9RHOB</name>
<evidence type="ECO:0000313" key="2">
    <source>
        <dbReference type="EMBL" id="CUH08138.1"/>
    </source>
</evidence>
<dbReference type="Proteomes" id="UP000049455">
    <property type="component" value="Unassembled WGS sequence"/>
</dbReference>
<gene>
    <name evidence="2" type="ORF">JSE7799_00044</name>
</gene>
<keyword evidence="1" id="KW-0812">Transmembrane</keyword>
<reference evidence="2 3" key="1">
    <citation type="submission" date="2015-09" db="EMBL/GenBank/DDBJ databases">
        <authorList>
            <person name="Jackson K.R."/>
            <person name="Lunt B.L."/>
            <person name="Fisher J.N.B."/>
            <person name="Gardner A.V."/>
            <person name="Bailey M.E."/>
            <person name="Deus L.M."/>
            <person name="Earl A.S."/>
            <person name="Gibby P.D."/>
            <person name="Hartmann K.A."/>
            <person name="Liu J.E."/>
            <person name="Manci A.M."/>
            <person name="Nielsen D.A."/>
            <person name="Solomon M.B."/>
            <person name="Breakwell D.P."/>
            <person name="Burnett S.H."/>
            <person name="Grose J.H."/>
        </authorList>
    </citation>
    <scope>NUCLEOTIDE SEQUENCE [LARGE SCALE GENOMIC DNA]</scope>
    <source>
        <strain evidence="2 3">CECT 7799</strain>
    </source>
</reference>
<sequence length="280" mass="29960">MHVASMETLYLVVGLVILLLTAWDLLTSTIGGSYRLSVSDNWGRVVFRGLRALSRLGGGSVLTEISGVVVMTALATAWIMGFWTGWTLILASADSVDLTRTGQEIEPLHVPGHVGHLLSTLGGATTQPTGVGWNLVNAVIGLNGMLALTLSVSFLFNTRTTLQSAQAFAALSSTGTAEPDALQGRLADVVAGLHMSPFALWYGHHRTDRQVPLALLNHARKACAAGGALRVRTEALMRDLPHWSDYDDGGDFLEVMARWTEGHRLHGGPELEATRSDARG</sequence>
<feature type="transmembrane region" description="Helical" evidence="1">
    <location>
        <begin position="135"/>
        <end position="156"/>
    </location>
</feature>
<organism evidence="2 3">
    <name type="scientific">Jannaschia seosinensis</name>
    <dbReference type="NCBI Taxonomy" id="313367"/>
    <lineage>
        <taxon>Bacteria</taxon>
        <taxon>Pseudomonadati</taxon>
        <taxon>Pseudomonadota</taxon>
        <taxon>Alphaproteobacteria</taxon>
        <taxon>Rhodobacterales</taxon>
        <taxon>Roseobacteraceae</taxon>
        <taxon>Jannaschia</taxon>
    </lineage>
</organism>
<evidence type="ECO:0000313" key="3">
    <source>
        <dbReference type="Proteomes" id="UP000049455"/>
    </source>
</evidence>
<evidence type="ECO:0000256" key="1">
    <source>
        <dbReference type="SAM" id="Phobius"/>
    </source>
</evidence>
<dbReference type="AlphaFoldDB" id="A0A0M7B6D5"/>
<dbReference type="EMBL" id="CYPR01000002">
    <property type="protein sequence ID" value="CUH08138.1"/>
    <property type="molecule type" value="Genomic_DNA"/>
</dbReference>
<feature type="transmembrane region" description="Helical" evidence="1">
    <location>
        <begin position="6"/>
        <end position="26"/>
    </location>
</feature>
<keyword evidence="1" id="KW-0472">Membrane</keyword>
<feature type="transmembrane region" description="Helical" evidence="1">
    <location>
        <begin position="61"/>
        <end position="83"/>
    </location>
</feature>
<dbReference type="STRING" id="313367.JSE7799_00044"/>